<proteinExistence type="predicted"/>
<dbReference type="EMBL" id="CAIX01000142">
    <property type="protein sequence ID" value="CCI46824.1"/>
    <property type="molecule type" value="Genomic_DNA"/>
</dbReference>
<sequence length="382" mass="44448">MALKCMLIGLLPLVYSVHSEEIFENEEIDGFIHKALSLEHYYETGYEDDFGLTHKLARDVFFEWDHTVINGSFEHAVLAKQIGRGIYMFGSEDVPAIFGFEGDGAVPGCIHINEELASVVEKIYKIFETRDQREDKTVDWKRRRTFQSGEIRTLRDDVLRWLEVVPTLISPNIQCQYLSKTLPYRLLYMALQYDLFDAAFELSLPEEKIPNLPTHIALYPAMKKLIRKCIDRHKLLSSTTTSHQDYLSGVYRVFDNFAWRKIKSFTEPDRTPFVPGNDKSRRQRFFDEFNRVADKSKQVQYWLEGTTILAVGNSQGEYRLAFQAIQKIGYALIVSERPVPKELLKLKAKFKDRCKIITMTQDGWKTIKITDEETNETIDNRS</sequence>
<protein>
    <submittedName>
        <fullName evidence="2">Uncharacterized protein</fullName>
    </submittedName>
</protein>
<evidence type="ECO:0000313" key="3">
    <source>
        <dbReference type="Proteomes" id="UP000053237"/>
    </source>
</evidence>
<gene>
    <name evidence="2" type="ORF">BN9_077790</name>
</gene>
<dbReference type="InParanoid" id="A0A024GKG6"/>
<keyword evidence="3" id="KW-1185">Reference proteome</keyword>
<accession>A0A024GKG6</accession>
<dbReference type="Proteomes" id="UP000053237">
    <property type="component" value="Unassembled WGS sequence"/>
</dbReference>
<comment type="caution">
    <text evidence="2">The sequence shown here is derived from an EMBL/GenBank/DDBJ whole genome shotgun (WGS) entry which is preliminary data.</text>
</comment>
<keyword evidence="1" id="KW-0732">Signal</keyword>
<evidence type="ECO:0000313" key="2">
    <source>
        <dbReference type="EMBL" id="CCI46824.1"/>
    </source>
</evidence>
<reference evidence="2 3" key="1">
    <citation type="submission" date="2012-05" db="EMBL/GenBank/DDBJ databases">
        <title>Recombination and specialization in a pathogen metapopulation.</title>
        <authorList>
            <person name="Gardiner A."/>
            <person name="Kemen E."/>
            <person name="Schultz-Larsen T."/>
            <person name="MacLean D."/>
            <person name="Van Oosterhout C."/>
            <person name="Jones J.D.G."/>
        </authorList>
    </citation>
    <scope>NUCLEOTIDE SEQUENCE [LARGE SCALE GENOMIC DNA]</scope>
    <source>
        <strain evidence="2 3">Ac Nc2</strain>
    </source>
</reference>
<evidence type="ECO:0000256" key="1">
    <source>
        <dbReference type="SAM" id="SignalP"/>
    </source>
</evidence>
<feature type="chain" id="PRO_5001529566" evidence="1">
    <location>
        <begin position="20"/>
        <end position="382"/>
    </location>
</feature>
<name>A0A024GKG6_9STRA</name>
<dbReference type="AlphaFoldDB" id="A0A024GKG6"/>
<feature type="signal peptide" evidence="1">
    <location>
        <begin position="1"/>
        <end position="19"/>
    </location>
</feature>
<organism evidence="2 3">
    <name type="scientific">Albugo candida</name>
    <dbReference type="NCBI Taxonomy" id="65357"/>
    <lineage>
        <taxon>Eukaryota</taxon>
        <taxon>Sar</taxon>
        <taxon>Stramenopiles</taxon>
        <taxon>Oomycota</taxon>
        <taxon>Peronosporomycetes</taxon>
        <taxon>Albuginales</taxon>
        <taxon>Albuginaceae</taxon>
        <taxon>Albugo</taxon>
    </lineage>
</organism>